<evidence type="ECO:0000313" key="1">
    <source>
        <dbReference type="EMBL" id="EOY10421.1"/>
    </source>
</evidence>
<gene>
    <name evidence="1" type="ORF">TCM_025785</name>
</gene>
<dbReference type="HOGENOM" id="CLU_1941895_0_0_1"/>
<evidence type="ECO:0008006" key="3">
    <source>
        <dbReference type="Google" id="ProtNLM"/>
    </source>
</evidence>
<dbReference type="AlphaFoldDB" id="A0A061F032"/>
<accession>A0A061F032</accession>
<dbReference type="EMBL" id="CM001883">
    <property type="protein sequence ID" value="EOY10421.1"/>
    <property type="molecule type" value="Genomic_DNA"/>
</dbReference>
<dbReference type="Gramene" id="EOY10421">
    <property type="protein sequence ID" value="EOY10421"/>
    <property type="gene ID" value="TCM_025785"/>
</dbReference>
<keyword evidence="2" id="KW-1185">Reference proteome</keyword>
<proteinExistence type="predicted"/>
<dbReference type="InParanoid" id="A0A061F032"/>
<reference evidence="1 2" key="1">
    <citation type="journal article" date="2013" name="Genome Biol.">
        <title>The genome sequence of the most widely cultivated cacao type and its use to identify candidate genes regulating pod color.</title>
        <authorList>
            <person name="Motamayor J.C."/>
            <person name="Mockaitis K."/>
            <person name="Schmutz J."/>
            <person name="Haiminen N."/>
            <person name="Iii D.L."/>
            <person name="Cornejo O."/>
            <person name="Findley S.D."/>
            <person name="Zheng P."/>
            <person name="Utro F."/>
            <person name="Royaert S."/>
            <person name="Saski C."/>
            <person name="Jenkins J."/>
            <person name="Podicheti R."/>
            <person name="Zhao M."/>
            <person name="Scheffler B.E."/>
            <person name="Stack J.C."/>
            <person name="Feltus F.A."/>
            <person name="Mustiga G.M."/>
            <person name="Amores F."/>
            <person name="Phillips W."/>
            <person name="Marelli J.P."/>
            <person name="May G.D."/>
            <person name="Shapiro H."/>
            <person name="Ma J."/>
            <person name="Bustamante C.D."/>
            <person name="Schnell R.J."/>
            <person name="Main D."/>
            <person name="Gilbert D."/>
            <person name="Parida L."/>
            <person name="Kuhn D.N."/>
        </authorList>
    </citation>
    <scope>NUCLEOTIDE SEQUENCE [LARGE SCALE GENOMIC DNA]</scope>
    <source>
        <strain evidence="2">cv. Matina 1-6</strain>
    </source>
</reference>
<dbReference type="InterPro" id="IPR055290">
    <property type="entry name" value="At3g26010-like"/>
</dbReference>
<protein>
    <recommendedName>
        <fullName evidence="3">F-box family protein</fullName>
    </recommendedName>
</protein>
<sequence>MLSFPRNPIKDCQFSVNFAFDPIQSPHYKIISIREASQESFKFEMDICSSDTDSWTASRISFDVDEEECITFEDAVFCNGMIHWNSYGNESLCFDPGPGVKIGSIHLDLYNHLHEQRFLAYKYFVDLSCI</sequence>
<dbReference type="Proteomes" id="UP000026915">
    <property type="component" value="Chromosome 5"/>
</dbReference>
<evidence type="ECO:0000313" key="2">
    <source>
        <dbReference type="Proteomes" id="UP000026915"/>
    </source>
</evidence>
<name>A0A061F032_THECC</name>
<dbReference type="PANTHER" id="PTHR35546:SF130">
    <property type="entry name" value="EXPRESSED PROTEIN"/>
    <property type="match status" value="1"/>
</dbReference>
<organism evidence="1 2">
    <name type="scientific">Theobroma cacao</name>
    <name type="common">Cacao</name>
    <name type="synonym">Cocoa</name>
    <dbReference type="NCBI Taxonomy" id="3641"/>
    <lineage>
        <taxon>Eukaryota</taxon>
        <taxon>Viridiplantae</taxon>
        <taxon>Streptophyta</taxon>
        <taxon>Embryophyta</taxon>
        <taxon>Tracheophyta</taxon>
        <taxon>Spermatophyta</taxon>
        <taxon>Magnoliopsida</taxon>
        <taxon>eudicotyledons</taxon>
        <taxon>Gunneridae</taxon>
        <taxon>Pentapetalae</taxon>
        <taxon>rosids</taxon>
        <taxon>malvids</taxon>
        <taxon>Malvales</taxon>
        <taxon>Malvaceae</taxon>
        <taxon>Byttnerioideae</taxon>
        <taxon>Theobroma</taxon>
    </lineage>
</organism>
<dbReference type="PANTHER" id="PTHR35546">
    <property type="entry name" value="F-BOX PROTEIN INTERACTION DOMAIN PROTEIN-RELATED"/>
    <property type="match status" value="1"/>
</dbReference>